<dbReference type="EMBL" id="JANAVB010041816">
    <property type="protein sequence ID" value="KAJ6795717.1"/>
    <property type="molecule type" value="Genomic_DNA"/>
</dbReference>
<reference evidence="1" key="2">
    <citation type="submission" date="2023-04" db="EMBL/GenBank/DDBJ databases">
        <authorList>
            <person name="Bruccoleri R.E."/>
            <person name="Oakeley E.J."/>
            <person name="Faust A.-M."/>
            <person name="Dessus-Babus S."/>
            <person name="Altorfer M."/>
            <person name="Burckhardt D."/>
            <person name="Oertli M."/>
            <person name="Naumann U."/>
            <person name="Petersen F."/>
            <person name="Wong J."/>
        </authorList>
    </citation>
    <scope>NUCLEOTIDE SEQUENCE</scope>
    <source>
        <strain evidence="1">GSM-AAB239-AS_SAM_17_03QT</strain>
        <tissue evidence="1">Leaf</tissue>
    </source>
</reference>
<dbReference type="Proteomes" id="UP001140949">
    <property type="component" value="Unassembled WGS sequence"/>
</dbReference>
<evidence type="ECO:0000313" key="2">
    <source>
        <dbReference type="Proteomes" id="UP001140949"/>
    </source>
</evidence>
<proteinExistence type="predicted"/>
<keyword evidence="2" id="KW-1185">Reference proteome</keyword>
<accession>A0AAX6DV57</accession>
<name>A0AAX6DV57_IRIPA</name>
<gene>
    <name evidence="1" type="ORF">M6B38_226120</name>
</gene>
<evidence type="ECO:0000313" key="1">
    <source>
        <dbReference type="EMBL" id="KAJ6795717.1"/>
    </source>
</evidence>
<dbReference type="AlphaFoldDB" id="A0AAX6DV57"/>
<organism evidence="1 2">
    <name type="scientific">Iris pallida</name>
    <name type="common">Sweet iris</name>
    <dbReference type="NCBI Taxonomy" id="29817"/>
    <lineage>
        <taxon>Eukaryota</taxon>
        <taxon>Viridiplantae</taxon>
        <taxon>Streptophyta</taxon>
        <taxon>Embryophyta</taxon>
        <taxon>Tracheophyta</taxon>
        <taxon>Spermatophyta</taxon>
        <taxon>Magnoliopsida</taxon>
        <taxon>Liliopsida</taxon>
        <taxon>Asparagales</taxon>
        <taxon>Iridaceae</taxon>
        <taxon>Iridoideae</taxon>
        <taxon>Irideae</taxon>
        <taxon>Iris</taxon>
    </lineage>
</organism>
<sequence>MLLIKMIMFVMLSLQMLHKIIKWLFRVFKKILLIILHKKYCKIYLKSLKMIFFFHYGDESSNISGKEQMVVALRFVDSGGNVKRGSLVLFM</sequence>
<comment type="caution">
    <text evidence="1">The sequence shown here is derived from an EMBL/GenBank/DDBJ whole genome shotgun (WGS) entry which is preliminary data.</text>
</comment>
<reference evidence="1" key="1">
    <citation type="journal article" date="2023" name="GigaByte">
        <title>Genome assembly of the bearded iris, Iris pallida Lam.</title>
        <authorList>
            <person name="Bruccoleri R.E."/>
            <person name="Oakeley E.J."/>
            <person name="Faust A.M.E."/>
            <person name="Altorfer M."/>
            <person name="Dessus-Babus S."/>
            <person name="Burckhardt D."/>
            <person name="Oertli M."/>
            <person name="Naumann U."/>
            <person name="Petersen F."/>
            <person name="Wong J."/>
        </authorList>
    </citation>
    <scope>NUCLEOTIDE SEQUENCE</scope>
    <source>
        <strain evidence="1">GSM-AAB239-AS_SAM_17_03QT</strain>
    </source>
</reference>
<protein>
    <submittedName>
        <fullName evidence="1">Zinc finger MYM-type protein 1-like</fullName>
    </submittedName>
</protein>